<gene>
    <name evidence="2" type="ORF">L248_2929</name>
</gene>
<name>U4TM18_9LACO</name>
<feature type="transmembrane region" description="Helical" evidence="1">
    <location>
        <begin position="7"/>
        <end position="30"/>
    </location>
</feature>
<dbReference type="RefSeq" id="WP_022529514.1">
    <property type="nucleotide sequence ID" value="NZ_KI271588.1"/>
</dbReference>
<dbReference type="STRING" id="1231336.L248_2929"/>
<protein>
    <submittedName>
        <fullName evidence="2">Uncharacterized protein</fullName>
    </submittedName>
</protein>
<dbReference type="AlphaFoldDB" id="U4TM18"/>
<evidence type="ECO:0000313" key="2">
    <source>
        <dbReference type="EMBL" id="ERL65254.1"/>
    </source>
</evidence>
<evidence type="ECO:0000313" key="3">
    <source>
        <dbReference type="Proteomes" id="UP000030647"/>
    </source>
</evidence>
<dbReference type="HOGENOM" id="CLU_2788751_0_0_9"/>
<accession>U4TM18</accession>
<keyword evidence="1" id="KW-0812">Transmembrane</keyword>
<dbReference type="EMBL" id="KI271588">
    <property type="protein sequence ID" value="ERL65254.1"/>
    <property type="molecule type" value="Genomic_DNA"/>
</dbReference>
<feature type="transmembrane region" description="Helical" evidence="1">
    <location>
        <begin position="36"/>
        <end position="58"/>
    </location>
</feature>
<keyword evidence="1" id="KW-1133">Transmembrane helix</keyword>
<reference evidence="3" key="1">
    <citation type="journal article" date="2013" name="Genome Announc.">
        <title>Whole-Genome Sequencing of Lactobacillus shenzhenensis Strain LY-73T.</title>
        <authorList>
            <person name="Lin Z."/>
            <person name="Liu Z."/>
            <person name="Yang R."/>
            <person name="Zou Y."/>
            <person name="Wan D."/>
            <person name="Chen J."/>
            <person name="Guo M."/>
            <person name="Zhao J."/>
            <person name="Fang C."/>
            <person name="Yang R."/>
            <person name="Liu F."/>
        </authorList>
    </citation>
    <scope>NUCLEOTIDE SEQUENCE [LARGE SCALE GENOMIC DNA]</scope>
    <source>
        <strain evidence="3">LY-73</strain>
    </source>
</reference>
<dbReference type="Proteomes" id="UP000030647">
    <property type="component" value="Unassembled WGS sequence"/>
</dbReference>
<keyword evidence="3" id="KW-1185">Reference proteome</keyword>
<proteinExistence type="predicted"/>
<sequence length="68" mass="7989">MMKDRPWFTFWSTLLLVIELFGTALLHMAYPTVSRWLLFAIVTVPVVIGYVILAYWAMKKEKRTPAQK</sequence>
<evidence type="ECO:0000256" key="1">
    <source>
        <dbReference type="SAM" id="Phobius"/>
    </source>
</evidence>
<keyword evidence="1" id="KW-0472">Membrane</keyword>
<organism evidence="2 3">
    <name type="scientific">Schleiferilactobacillus shenzhenensis LY-73</name>
    <dbReference type="NCBI Taxonomy" id="1231336"/>
    <lineage>
        <taxon>Bacteria</taxon>
        <taxon>Bacillati</taxon>
        <taxon>Bacillota</taxon>
        <taxon>Bacilli</taxon>
        <taxon>Lactobacillales</taxon>
        <taxon>Lactobacillaceae</taxon>
        <taxon>Schleiferilactobacillus</taxon>
    </lineage>
</organism>